<proteinExistence type="predicted"/>
<gene>
    <name evidence="1" type="ORF">OXU80_10755</name>
</gene>
<evidence type="ECO:0000313" key="2">
    <source>
        <dbReference type="Proteomes" id="UP001163223"/>
    </source>
</evidence>
<reference evidence="1" key="1">
    <citation type="submission" date="2022-11" db="EMBL/GenBank/DDBJ databases">
        <title>beta-Carotene-producing bacterium, Jeongeuplla avenae sp. nov., alleviates the salt stress of Arabidopsis seedlings.</title>
        <authorList>
            <person name="Jiang L."/>
            <person name="Lee J."/>
        </authorList>
    </citation>
    <scope>NUCLEOTIDE SEQUENCE</scope>
    <source>
        <strain evidence="1">DY_R2A_6</strain>
    </source>
</reference>
<protein>
    <submittedName>
        <fullName evidence="1">LysR family transcriptional regulator</fullName>
    </submittedName>
</protein>
<keyword evidence="2" id="KW-1185">Reference proteome</keyword>
<dbReference type="Proteomes" id="UP001163223">
    <property type="component" value="Chromosome"/>
</dbReference>
<dbReference type="EMBL" id="CP113520">
    <property type="protein sequence ID" value="WAJ30647.1"/>
    <property type="molecule type" value="Genomic_DNA"/>
</dbReference>
<accession>A0ACD4NUZ1</accession>
<evidence type="ECO:0000313" key="1">
    <source>
        <dbReference type="EMBL" id="WAJ30647.1"/>
    </source>
</evidence>
<organism evidence="1 2">
    <name type="scientific">Antarcticirhabdus aurantiaca</name>
    <dbReference type="NCBI Taxonomy" id="2606717"/>
    <lineage>
        <taxon>Bacteria</taxon>
        <taxon>Pseudomonadati</taxon>
        <taxon>Pseudomonadota</taxon>
        <taxon>Alphaproteobacteria</taxon>
        <taxon>Hyphomicrobiales</taxon>
        <taxon>Aurantimonadaceae</taxon>
        <taxon>Antarcticirhabdus</taxon>
    </lineage>
</organism>
<name>A0ACD4NUZ1_9HYPH</name>
<sequence>MDLKQMRCVLAAADEMHFGRAARALDMLPAGLGRQIRSAEEELGVVLFERTTRSVVLTEAGRDFVREARPLIEAVDGMVERLRDRGRSVSRVIRLGAIDSAAAGLVPALIQDLHEIDPALWIQLTEDKSIRLVPKLLSGRLDLALIRPGARLDPRLHTRFLLHETAVVALPAGHALAERAAVSIGELAEVAMIIPERRSRPHSHDLTMKLFEEKGLTPRIAQIAEEKHTILNMVAAGLGAAIVPSWSSRIAVAGVAFKPLAGQSASGANRLPLAVAWQAQVRDANRDRILDLLRDHLARYAARA</sequence>